<keyword evidence="11" id="KW-0472">Membrane</keyword>
<evidence type="ECO:0000313" key="18">
    <source>
        <dbReference type="Proteomes" id="UP000187012"/>
    </source>
</evidence>
<dbReference type="GO" id="GO:0015288">
    <property type="term" value="F:porin activity"/>
    <property type="evidence" value="ECO:0007669"/>
    <property type="project" value="UniProtKB-KW"/>
</dbReference>
<dbReference type="Pfam" id="PF22461">
    <property type="entry name" value="SLBB_2"/>
    <property type="match status" value="2"/>
</dbReference>
<keyword evidence="3" id="KW-0813">Transport</keyword>
<dbReference type="Proteomes" id="UP000187012">
    <property type="component" value="Unassembled WGS sequence"/>
</dbReference>
<dbReference type="InterPro" id="IPR049712">
    <property type="entry name" value="Poly_export"/>
</dbReference>
<accession>A0A1N7S674</accession>
<keyword evidence="8" id="KW-0625">Polysaccharide transport</keyword>
<dbReference type="RefSeq" id="WP_174641978.1">
    <property type="nucleotide sequence ID" value="NZ_CYGX02000038.1"/>
</dbReference>
<dbReference type="STRING" id="1247936.BN2475_380134"/>
<reference evidence="17 18" key="1">
    <citation type="submission" date="2016-12" db="EMBL/GenBank/DDBJ databases">
        <authorList>
            <person name="Song W.-J."/>
            <person name="Kurnit D.M."/>
        </authorList>
    </citation>
    <scope>NUCLEOTIDE SEQUENCE [LARGE SCALE GENOMIC DNA]</scope>
    <source>
        <strain evidence="17 18">STM7296</strain>
    </source>
</reference>
<gene>
    <name evidence="17" type="primary">epsA</name>
    <name evidence="17" type="ORF">BN2475_380134</name>
</gene>
<evidence type="ECO:0000313" key="17">
    <source>
        <dbReference type="EMBL" id="SIT42868.1"/>
    </source>
</evidence>
<dbReference type="GO" id="GO:0046930">
    <property type="term" value="C:pore complex"/>
    <property type="evidence" value="ECO:0007669"/>
    <property type="project" value="UniProtKB-KW"/>
</dbReference>
<keyword evidence="12" id="KW-0564">Palmitate</keyword>
<dbReference type="GO" id="GO:0009279">
    <property type="term" value="C:cell outer membrane"/>
    <property type="evidence" value="ECO:0007669"/>
    <property type="project" value="UniProtKB-SubCell"/>
</dbReference>
<keyword evidence="4" id="KW-1134">Transmembrane beta strand</keyword>
<evidence type="ECO:0000256" key="8">
    <source>
        <dbReference type="ARBA" id="ARBA00023047"/>
    </source>
</evidence>
<dbReference type="PANTHER" id="PTHR33619:SF3">
    <property type="entry name" value="POLYSACCHARIDE EXPORT PROTEIN GFCE-RELATED"/>
    <property type="match status" value="1"/>
</dbReference>
<evidence type="ECO:0000256" key="7">
    <source>
        <dbReference type="ARBA" id="ARBA00022729"/>
    </source>
</evidence>
<name>A0A1N7S674_9BURK</name>
<keyword evidence="18" id="KW-1185">Reference proteome</keyword>
<dbReference type="Gene3D" id="3.10.560.10">
    <property type="entry name" value="Outer membrane lipoprotein wza domain like"/>
    <property type="match status" value="2"/>
</dbReference>
<dbReference type="GO" id="GO:0015159">
    <property type="term" value="F:polysaccharide transmembrane transporter activity"/>
    <property type="evidence" value="ECO:0007669"/>
    <property type="project" value="InterPro"/>
</dbReference>
<sequence length="385" mass="41143">MNSLGSFGSFGIRTASLLIFAAAALLSGCGIVPGQRMITPATLQDTGGDFSSEPSQQKQIPITDINLSLVRKINAAQAGATVPRETLALFGKPTPYLVGPGDVLQIVVWDHPELAAALGQPPANSRPSDAMPGFLIDDKGEIQFPYAGTLHVAGKDVSTIQKELLRRLSAVYQKPEVTVRVASFRNAQFYLDGEVRTPGAQSLNDIPVSLMMAINQGGGFSANADRSRVQLIRNGVIYPLNLDDLIKHGHNPSDIYLKPGDLVRIAAREDSGVYVMGEVNKPATILPMRNGQLTLSQAISDSGSFDSNTAAARQLFVIRNSTSESPEIYHLDATSPVSMVLANQFELQPKDIVYVGQGGLVRFNRVLNLLLPAINAAVTGVVVSK</sequence>
<evidence type="ECO:0000256" key="4">
    <source>
        <dbReference type="ARBA" id="ARBA00022452"/>
    </source>
</evidence>
<keyword evidence="10" id="KW-0626">Porin</keyword>
<protein>
    <submittedName>
        <fullName evidence="17">EPS I polysaccharide export outer membrane protein EpsA</fullName>
    </submittedName>
</protein>
<evidence type="ECO:0000256" key="1">
    <source>
        <dbReference type="ARBA" id="ARBA00004571"/>
    </source>
</evidence>
<dbReference type="PANTHER" id="PTHR33619">
    <property type="entry name" value="POLYSACCHARIDE EXPORT PROTEIN GFCE-RELATED"/>
    <property type="match status" value="1"/>
</dbReference>
<dbReference type="InterPro" id="IPR054765">
    <property type="entry name" value="SLBB_dom"/>
</dbReference>
<evidence type="ECO:0000256" key="3">
    <source>
        <dbReference type="ARBA" id="ARBA00022448"/>
    </source>
</evidence>
<evidence type="ECO:0000256" key="13">
    <source>
        <dbReference type="ARBA" id="ARBA00023237"/>
    </source>
</evidence>
<keyword evidence="5" id="KW-0762">Sugar transport</keyword>
<dbReference type="Gene3D" id="3.30.1950.10">
    <property type="entry name" value="wza like domain"/>
    <property type="match status" value="1"/>
</dbReference>
<evidence type="ECO:0000256" key="12">
    <source>
        <dbReference type="ARBA" id="ARBA00023139"/>
    </source>
</evidence>
<dbReference type="Pfam" id="PF02563">
    <property type="entry name" value="Poly_export"/>
    <property type="match status" value="1"/>
</dbReference>
<dbReference type="GO" id="GO:0006811">
    <property type="term" value="P:monoatomic ion transport"/>
    <property type="evidence" value="ECO:0007669"/>
    <property type="project" value="UniProtKB-KW"/>
</dbReference>
<dbReference type="AlphaFoldDB" id="A0A1N7S674"/>
<evidence type="ECO:0000256" key="2">
    <source>
        <dbReference type="ARBA" id="ARBA00009450"/>
    </source>
</evidence>
<proteinExistence type="inferred from homology"/>
<keyword evidence="6" id="KW-0812">Transmembrane</keyword>
<evidence type="ECO:0000256" key="9">
    <source>
        <dbReference type="ARBA" id="ARBA00023065"/>
    </source>
</evidence>
<feature type="domain" description="SLBB" evidence="16">
    <location>
        <begin position="188"/>
        <end position="265"/>
    </location>
</feature>
<dbReference type="EMBL" id="CYGX02000038">
    <property type="protein sequence ID" value="SIT42868.1"/>
    <property type="molecule type" value="Genomic_DNA"/>
</dbReference>
<evidence type="ECO:0000259" key="15">
    <source>
        <dbReference type="Pfam" id="PF02563"/>
    </source>
</evidence>
<keyword evidence="9" id="KW-0406">Ion transport</keyword>
<keyword evidence="7" id="KW-0732">Signal</keyword>
<evidence type="ECO:0000256" key="10">
    <source>
        <dbReference type="ARBA" id="ARBA00023114"/>
    </source>
</evidence>
<evidence type="ECO:0000256" key="5">
    <source>
        <dbReference type="ARBA" id="ARBA00022597"/>
    </source>
</evidence>
<comment type="subcellular location">
    <subcellularLocation>
        <location evidence="1">Cell outer membrane</location>
        <topology evidence="1">Multi-pass membrane protein</topology>
    </subcellularLocation>
</comment>
<organism evidence="17 18">
    <name type="scientific">Paraburkholderia ribeironis</name>
    <dbReference type="NCBI Taxonomy" id="1247936"/>
    <lineage>
        <taxon>Bacteria</taxon>
        <taxon>Pseudomonadati</taxon>
        <taxon>Pseudomonadota</taxon>
        <taxon>Betaproteobacteria</taxon>
        <taxon>Burkholderiales</taxon>
        <taxon>Burkholderiaceae</taxon>
        <taxon>Paraburkholderia</taxon>
    </lineage>
</organism>
<feature type="domain" description="Polysaccharide export protein N-terminal" evidence="15">
    <location>
        <begin position="93"/>
        <end position="181"/>
    </location>
</feature>
<keyword evidence="13" id="KW-0998">Cell outer membrane</keyword>
<comment type="similarity">
    <text evidence="2">Belongs to the BexD/CtrA/VexA family.</text>
</comment>
<keyword evidence="14" id="KW-0449">Lipoprotein</keyword>
<feature type="domain" description="SLBB" evidence="16">
    <location>
        <begin position="273"/>
        <end position="355"/>
    </location>
</feature>
<evidence type="ECO:0000256" key="14">
    <source>
        <dbReference type="ARBA" id="ARBA00023288"/>
    </source>
</evidence>
<evidence type="ECO:0000259" key="16">
    <source>
        <dbReference type="Pfam" id="PF22461"/>
    </source>
</evidence>
<dbReference type="InterPro" id="IPR003715">
    <property type="entry name" value="Poly_export_N"/>
</dbReference>
<evidence type="ECO:0000256" key="6">
    <source>
        <dbReference type="ARBA" id="ARBA00022692"/>
    </source>
</evidence>
<evidence type="ECO:0000256" key="11">
    <source>
        <dbReference type="ARBA" id="ARBA00023136"/>
    </source>
</evidence>